<dbReference type="Proteomes" id="UP000265715">
    <property type="component" value="Unassembled WGS sequence"/>
</dbReference>
<protein>
    <recommendedName>
        <fullName evidence="3">Glycoside hydrolase family 42 N-terminal domain-containing protein</fullName>
    </recommendedName>
</protein>
<dbReference type="AlphaFoldDB" id="A0A399EXH1"/>
<evidence type="ECO:0000256" key="2">
    <source>
        <dbReference type="ARBA" id="ARBA00023295"/>
    </source>
</evidence>
<dbReference type="Pfam" id="PF02449">
    <property type="entry name" value="Glyco_hydro_42"/>
    <property type="match status" value="1"/>
</dbReference>
<evidence type="ECO:0000313" key="5">
    <source>
        <dbReference type="Proteomes" id="UP000265715"/>
    </source>
</evidence>
<dbReference type="InterPro" id="IPR017853">
    <property type="entry name" value="GH"/>
</dbReference>
<dbReference type="RefSeq" id="WP_119314457.1">
    <property type="nucleotide sequence ID" value="NZ_QXDL01000040.1"/>
</dbReference>
<keyword evidence="2" id="KW-0326">Glycosidase</keyword>
<feature type="domain" description="Glycoside hydrolase family 42 N-terminal" evidence="3">
    <location>
        <begin position="157"/>
        <end position="281"/>
    </location>
</feature>
<comment type="caution">
    <text evidence="4">The sequence shown here is derived from an EMBL/GenBank/DDBJ whole genome shotgun (WGS) entry which is preliminary data.</text>
</comment>
<evidence type="ECO:0000256" key="1">
    <source>
        <dbReference type="ARBA" id="ARBA00022801"/>
    </source>
</evidence>
<evidence type="ECO:0000259" key="3">
    <source>
        <dbReference type="Pfam" id="PF02449"/>
    </source>
</evidence>
<organism evidence="4 5">
    <name type="scientific">Calidithermus terrae</name>
    <dbReference type="NCBI Taxonomy" id="1408545"/>
    <lineage>
        <taxon>Bacteria</taxon>
        <taxon>Thermotogati</taxon>
        <taxon>Deinococcota</taxon>
        <taxon>Deinococci</taxon>
        <taxon>Thermales</taxon>
        <taxon>Thermaceae</taxon>
        <taxon>Calidithermus</taxon>
    </lineage>
</organism>
<gene>
    <name evidence="4" type="ORF">Mterra_01296</name>
</gene>
<proteinExistence type="predicted"/>
<dbReference type="GO" id="GO:0009341">
    <property type="term" value="C:beta-galactosidase complex"/>
    <property type="evidence" value="ECO:0007669"/>
    <property type="project" value="InterPro"/>
</dbReference>
<dbReference type="SUPFAM" id="SSF51445">
    <property type="entry name" value="(Trans)glycosidases"/>
    <property type="match status" value="1"/>
</dbReference>
<keyword evidence="1" id="KW-0378">Hydrolase</keyword>
<dbReference type="Gene3D" id="3.20.20.80">
    <property type="entry name" value="Glycosidases"/>
    <property type="match status" value="1"/>
</dbReference>
<keyword evidence="5" id="KW-1185">Reference proteome</keyword>
<dbReference type="OrthoDB" id="242935at2"/>
<dbReference type="GO" id="GO:0004565">
    <property type="term" value="F:beta-galactosidase activity"/>
    <property type="evidence" value="ECO:0007669"/>
    <property type="project" value="InterPro"/>
</dbReference>
<name>A0A399EXH1_9DEIN</name>
<dbReference type="InterPro" id="IPR013529">
    <property type="entry name" value="Glyco_hydro_42_N"/>
</dbReference>
<evidence type="ECO:0000313" key="4">
    <source>
        <dbReference type="EMBL" id="RIH86981.1"/>
    </source>
</evidence>
<dbReference type="GO" id="GO:0005975">
    <property type="term" value="P:carbohydrate metabolic process"/>
    <property type="evidence" value="ECO:0007669"/>
    <property type="project" value="InterPro"/>
</dbReference>
<sequence length="398" mass="44593">MNWTARIQLGLAITGLLLLGLLRESRAAGTGPGYRDTFWMGVFASTVVLDGPQGMRRLVQTLGARKMNAAIVQMQGQDKDLFRVAEQGGFKLLFAPAYELDRNWWGDGGRTFPDTPEQARKAAREVVGRVQGEKSLLGYVLYDEPGAELKSRVCKITEAFREADPARAVTGVFIGTDEGRQSLVRECRPNVVLIDVYPFTQESKPGDFTMRGFFSDLDFVDYVRSYSRYLEGRPLWVLLQTHGTDWEGYKLREPSRAELRAMNWMALGEGADGIFYFHWSSFQTWRGLGDNPELLDEAGDFSERIEPVKGLLAGLERVNGGFFPQSKDPRHYVSTLRRGNGPEEYVVVVNRDVQRSQDIAVTSAKPARLRDLLSGRVFALGEAIRLGPGDGRIFRVVP</sequence>
<dbReference type="EMBL" id="QXDL01000040">
    <property type="protein sequence ID" value="RIH86981.1"/>
    <property type="molecule type" value="Genomic_DNA"/>
</dbReference>
<accession>A0A399EXH1</accession>
<reference evidence="4 5" key="1">
    <citation type="submission" date="2018-08" db="EMBL/GenBank/DDBJ databases">
        <title>Meiothermus terrae DSM 26712 genome sequencing project.</title>
        <authorList>
            <person name="Da Costa M.S."/>
            <person name="Albuquerque L."/>
            <person name="Raposo P."/>
            <person name="Froufe H.J.C."/>
            <person name="Barroso C.S."/>
            <person name="Egas C."/>
        </authorList>
    </citation>
    <scope>NUCLEOTIDE SEQUENCE [LARGE SCALE GENOMIC DNA]</scope>
    <source>
        <strain evidence="4 5">DSM 26712</strain>
    </source>
</reference>